<protein>
    <submittedName>
        <fullName evidence="1">Uncharacterized protein</fullName>
    </submittedName>
</protein>
<comment type="caution">
    <text evidence="1">The sequence shown here is derived from an EMBL/GenBank/DDBJ whole genome shotgun (WGS) entry which is preliminary data.</text>
</comment>
<evidence type="ECO:0000313" key="1">
    <source>
        <dbReference type="EMBL" id="GFD57674.1"/>
    </source>
</evidence>
<sequence length="59" mass="6836">PAVRTSSASRRSSRRGLNLEALKKIALRRSFEKFGPLHAISRMKAGRYVIKNEWCCRFQ</sequence>
<reference evidence="1" key="1">
    <citation type="journal article" date="2019" name="Sci. Rep.">
        <title>Draft genome of Tanacetum cinerariifolium, the natural source of mosquito coil.</title>
        <authorList>
            <person name="Yamashiro T."/>
            <person name="Shiraishi A."/>
            <person name="Satake H."/>
            <person name="Nakayama K."/>
        </authorList>
    </citation>
    <scope>NUCLEOTIDE SEQUENCE</scope>
</reference>
<organism evidence="1">
    <name type="scientific">Tanacetum cinerariifolium</name>
    <name type="common">Dalmatian daisy</name>
    <name type="synonym">Chrysanthemum cinerariifolium</name>
    <dbReference type="NCBI Taxonomy" id="118510"/>
    <lineage>
        <taxon>Eukaryota</taxon>
        <taxon>Viridiplantae</taxon>
        <taxon>Streptophyta</taxon>
        <taxon>Embryophyta</taxon>
        <taxon>Tracheophyta</taxon>
        <taxon>Spermatophyta</taxon>
        <taxon>Magnoliopsida</taxon>
        <taxon>eudicotyledons</taxon>
        <taxon>Gunneridae</taxon>
        <taxon>Pentapetalae</taxon>
        <taxon>asterids</taxon>
        <taxon>campanulids</taxon>
        <taxon>Asterales</taxon>
        <taxon>Asteraceae</taxon>
        <taxon>Asteroideae</taxon>
        <taxon>Anthemideae</taxon>
        <taxon>Anthemidinae</taxon>
        <taxon>Tanacetum</taxon>
    </lineage>
</organism>
<feature type="non-terminal residue" evidence="1">
    <location>
        <position position="1"/>
    </location>
</feature>
<dbReference type="AlphaFoldDB" id="A0A699XMI5"/>
<gene>
    <name evidence="1" type="ORF">Tci_929643</name>
</gene>
<dbReference type="EMBL" id="BKCJ011843817">
    <property type="protein sequence ID" value="GFD57674.1"/>
    <property type="molecule type" value="Genomic_DNA"/>
</dbReference>
<accession>A0A699XMI5</accession>
<name>A0A699XMI5_TANCI</name>
<proteinExistence type="predicted"/>